<dbReference type="InterPro" id="IPR001394">
    <property type="entry name" value="Peptidase_C19_UCH"/>
</dbReference>
<keyword evidence="5" id="KW-1133">Transmembrane helix</keyword>
<dbReference type="SUPFAM" id="SSF54001">
    <property type="entry name" value="Cysteine proteinases"/>
    <property type="match status" value="1"/>
</dbReference>
<feature type="domain" description="USP" evidence="6">
    <location>
        <begin position="573"/>
        <end position="1129"/>
    </location>
</feature>
<dbReference type="InterPro" id="IPR038765">
    <property type="entry name" value="Papain-like_cys_pep_sf"/>
</dbReference>
<dbReference type="STRING" id="6334.A0A0V1BGG4"/>
<dbReference type="Pfam" id="PF25790">
    <property type="entry name" value="BCD1"/>
    <property type="match status" value="1"/>
</dbReference>
<dbReference type="OrthoDB" id="272357at2759"/>
<sequence length="1245" mass="141956">MFSNCESSDDEDVISSLEELLNQKKKNSKPTFDNKHCDVCKKNARYCCPACQARSCSLECVKKHKQLINCDGLACRTRFVPMQNYSTVNFMQDYNMLMEAAGKYDHFRETLASYFKKHNAHQDRNFQYNCRSNGILLVRLPHYCYKNMRNKSFYNKRADTSFWSVEFIFHFNSNNNNPLSVICDKIPNSLSLLTLLKNLFKPKPNSEFAEQSALLNNYANIINLNDLCCFFKVEQNWWTKDDRYYAVDMNSSLIEILKDKIVVEFPTFHICQFESAHKFPIFDQAMKLAYLRSKVLLRKSDCADLSVGQILQMMRDDERIGESDLKIRNQQSLDDEVEDGELVEREKVQNGRIKRFYPVDQGESGEAGPKKRKLLKSSERRQRKQQMIANLAKRIVEQQNIVDKNENSSTVGFHSNDETVICDNYENVDYRSEGELSSSSTSSEANAEAESQPFVDYFNLGLETNITNFSDHEKCFGAALGNTDPTALPRSEYYEPCKKTVSTKFVWGTIVVGYGSYVILLLKPIKMPDSAKKLTNFEEVILKMCETVDLQQRDTEDSVSDAEMILEAKPGFVGLYNLSKNCYMNCIIQVLCNTVEIKDYILQNRFRNDLKSRETLFEYFAELIQSMWNGRLLQTTLLKFKNEVHTCMPAFVKDEEEDSSEFFNSLMYRFHEELQDANGRSIIFDTFSGTVKSDICCDGCQAISSVDEQFFQLNISFRFVVVTFWRADLSKKDLIFPVDCECRTVADMLARFASIFDEREENLTTVLDGQIIPLDYSINSLMNHPLQISVCTQSDSIEYYVTVITSCVVRDDVHFRCFNCSGRLSSECTIFVYFSFCIFNLNIQTCCILLTSCPLKNSLFSECSNSLSVHLETCIAAKRKVSVFPRQRNESCRSFMIRLLRESRGYVKSTNKLCQILSTPHNDNNSLNVYELSKKNCENSRTVTVTWISTHPNAVMNDDMQLSEQLDGSIRLVHLVELLNYYIADEQLHFLRECSSCNSLGSAKKSLKLKSLPKVLVFTMKRVVVLGNIVKYLDLPISYPLRDLDMSPYLCADASAASSTKYQLYGVVSNRKQTKTSNHFFASVTLPATENEPGIDWRLCDDLYVRTLTEENRPGSFDTDAYICKSSSESTRRTARPSEDVIRADTAACRPSSTLDAAVSPAAEELLFETLAKDVVDVVELLPTARKFCLIVEECMNRGGRKTVPPPPVVVVVVVAVVAARQFQMVLLVLVAAAAAVAVEVMVVH</sequence>
<evidence type="ECO:0000256" key="5">
    <source>
        <dbReference type="SAM" id="Phobius"/>
    </source>
</evidence>
<keyword evidence="5" id="KW-0472">Membrane</keyword>
<accession>A0A0V1BGG4</accession>
<dbReference type="GO" id="GO:0016579">
    <property type="term" value="P:protein deubiquitination"/>
    <property type="evidence" value="ECO:0007669"/>
    <property type="project" value="InterPro"/>
</dbReference>
<dbReference type="CDD" id="cd23023">
    <property type="entry name" value="zf-HIT_BCD1"/>
    <property type="match status" value="1"/>
</dbReference>
<dbReference type="PANTHER" id="PTHR21646">
    <property type="entry name" value="UBIQUITIN CARBOXYL-TERMINAL HYDROLASE"/>
    <property type="match status" value="1"/>
</dbReference>
<keyword evidence="3" id="KW-0863">Zinc-finger</keyword>
<dbReference type="GO" id="GO:0004843">
    <property type="term" value="F:cysteine-type deubiquitinase activity"/>
    <property type="evidence" value="ECO:0007669"/>
    <property type="project" value="UniProtKB-EC"/>
</dbReference>
<dbReference type="InParanoid" id="A0A0V1BGG4"/>
<protein>
    <recommendedName>
        <fullName evidence="2">ubiquitinyl hydrolase 1</fullName>
        <ecNumber evidence="2">3.4.19.12</ecNumber>
    </recommendedName>
</protein>
<name>A0A0V1BGG4_TRISP</name>
<dbReference type="PROSITE" id="PS50235">
    <property type="entry name" value="USP_3"/>
    <property type="match status" value="1"/>
</dbReference>
<dbReference type="Gene3D" id="3.30.60.190">
    <property type="match status" value="1"/>
</dbReference>
<keyword evidence="5" id="KW-0812">Transmembrane</keyword>
<dbReference type="EMBL" id="JYDH01000047">
    <property type="protein sequence ID" value="KRY36033.1"/>
    <property type="molecule type" value="Genomic_DNA"/>
</dbReference>
<comment type="catalytic activity">
    <reaction evidence="1">
        <text>Thiol-dependent hydrolysis of ester, thioester, amide, peptide and isopeptide bonds formed by the C-terminal Gly of ubiquitin (a 76-residue protein attached to proteins as an intracellular targeting signal).</text>
        <dbReference type="EC" id="3.4.19.12"/>
    </reaction>
</comment>
<dbReference type="Proteomes" id="UP000054776">
    <property type="component" value="Unassembled WGS sequence"/>
</dbReference>
<proteinExistence type="predicted"/>
<dbReference type="Gene3D" id="3.90.70.10">
    <property type="entry name" value="Cysteine proteinases"/>
    <property type="match status" value="2"/>
</dbReference>
<feature type="domain" description="HIT-type" evidence="7">
    <location>
        <begin position="37"/>
        <end position="70"/>
    </location>
</feature>
<dbReference type="Pfam" id="PF00443">
    <property type="entry name" value="UCH"/>
    <property type="match status" value="1"/>
</dbReference>
<feature type="region of interest" description="Disordered" evidence="4">
    <location>
        <begin position="359"/>
        <end position="380"/>
    </location>
</feature>
<dbReference type="PROSITE" id="PS51083">
    <property type="entry name" value="ZF_HIT"/>
    <property type="match status" value="1"/>
</dbReference>
<dbReference type="Pfam" id="PF04438">
    <property type="entry name" value="zf-HIT"/>
    <property type="match status" value="1"/>
</dbReference>
<gene>
    <name evidence="8" type="primary">UBXN6</name>
    <name evidence="8" type="ORF">T01_707</name>
</gene>
<evidence type="ECO:0000313" key="9">
    <source>
        <dbReference type="Proteomes" id="UP000054776"/>
    </source>
</evidence>
<keyword evidence="3" id="KW-0479">Metal-binding</keyword>
<reference evidence="8 9" key="1">
    <citation type="submission" date="2015-01" db="EMBL/GenBank/DDBJ databases">
        <title>Evolution of Trichinella species and genotypes.</title>
        <authorList>
            <person name="Korhonen P.K."/>
            <person name="Edoardo P."/>
            <person name="Giuseppe L.R."/>
            <person name="Gasser R.B."/>
        </authorList>
    </citation>
    <scope>NUCLEOTIDE SEQUENCE [LARGE SCALE GENOMIC DNA]</scope>
    <source>
        <strain evidence="8">ISS3</strain>
    </source>
</reference>
<evidence type="ECO:0000313" key="8">
    <source>
        <dbReference type="EMBL" id="KRY36033.1"/>
    </source>
</evidence>
<evidence type="ECO:0000256" key="1">
    <source>
        <dbReference type="ARBA" id="ARBA00000707"/>
    </source>
</evidence>
<keyword evidence="9" id="KW-1185">Reference proteome</keyword>
<evidence type="ECO:0000259" key="7">
    <source>
        <dbReference type="PROSITE" id="PS51083"/>
    </source>
</evidence>
<evidence type="ECO:0000256" key="4">
    <source>
        <dbReference type="SAM" id="MobiDB-lite"/>
    </source>
</evidence>
<dbReference type="GO" id="GO:0008270">
    <property type="term" value="F:zinc ion binding"/>
    <property type="evidence" value="ECO:0007669"/>
    <property type="project" value="UniProtKB-UniRule"/>
</dbReference>
<dbReference type="InterPro" id="IPR028889">
    <property type="entry name" value="USP"/>
</dbReference>
<dbReference type="AlphaFoldDB" id="A0A0V1BGG4"/>
<organism evidence="8 9">
    <name type="scientific">Trichinella spiralis</name>
    <name type="common">Trichina worm</name>
    <dbReference type="NCBI Taxonomy" id="6334"/>
    <lineage>
        <taxon>Eukaryota</taxon>
        <taxon>Metazoa</taxon>
        <taxon>Ecdysozoa</taxon>
        <taxon>Nematoda</taxon>
        <taxon>Enoplea</taxon>
        <taxon>Dorylaimia</taxon>
        <taxon>Trichinellida</taxon>
        <taxon>Trichinellidae</taxon>
        <taxon>Trichinella</taxon>
    </lineage>
</organism>
<dbReference type="InterPro" id="IPR057721">
    <property type="entry name" value="BCD1_alpha/beta"/>
</dbReference>
<dbReference type="InterPro" id="IPR007529">
    <property type="entry name" value="Znf_HIT"/>
</dbReference>
<evidence type="ECO:0000259" key="6">
    <source>
        <dbReference type="PROSITE" id="PS50235"/>
    </source>
</evidence>
<dbReference type="EC" id="3.4.19.12" evidence="2"/>
<feature type="transmembrane region" description="Helical" evidence="5">
    <location>
        <begin position="1223"/>
        <end position="1244"/>
    </location>
</feature>
<evidence type="ECO:0000256" key="2">
    <source>
        <dbReference type="ARBA" id="ARBA00012759"/>
    </source>
</evidence>
<evidence type="ECO:0000256" key="3">
    <source>
        <dbReference type="PROSITE-ProRule" id="PRU00453"/>
    </source>
</evidence>
<dbReference type="eggNOG" id="KOG2858">
    <property type="taxonomic scope" value="Eukaryota"/>
</dbReference>
<comment type="caution">
    <text evidence="8">The sequence shown here is derived from an EMBL/GenBank/DDBJ whole genome shotgun (WGS) entry which is preliminary data.</text>
</comment>
<dbReference type="SUPFAM" id="SSF144232">
    <property type="entry name" value="HIT/MYND zinc finger-like"/>
    <property type="match status" value="1"/>
</dbReference>
<dbReference type="InterPro" id="IPR050185">
    <property type="entry name" value="Ub_carboxyl-term_hydrolase"/>
</dbReference>
<keyword evidence="3" id="KW-0862">Zinc</keyword>